<dbReference type="GO" id="GO:0016787">
    <property type="term" value="F:hydrolase activity"/>
    <property type="evidence" value="ECO:0007669"/>
    <property type="project" value="UniProtKB-KW"/>
</dbReference>
<keyword evidence="5 6" id="KW-0694">RNA-binding</keyword>
<reference evidence="11" key="1">
    <citation type="submission" date="2025-08" db="UniProtKB">
        <authorList>
            <consortium name="RefSeq"/>
        </authorList>
    </citation>
    <scope>IDENTIFICATION</scope>
</reference>
<keyword evidence="2 6" id="KW-0378">Hydrolase</keyword>
<feature type="compositionally biased region" description="Low complexity" evidence="7">
    <location>
        <begin position="65"/>
        <end position="75"/>
    </location>
</feature>
<evidence type="ECO:0000256" key="2">
    <source>
        <dbReference type="ARBA" id="ARBA00022801"/>
    </source>
</evidence>
<keyword evidence="4 6" id="KW-0067">ATP-binding</keyword>
<feature type="compositionally biased region" description="Acidic residues" evidence="7">
    <location>
        <begin position="826"/>
        <end position="837"/>
    </location>
</feature>
<evidence type="ECO:0000256" key="3">
    <source>
        <dbReference type="ARBA" id="ARBA00022806"/>
    </source>
</evidence>
<evidence type="ECO:0000259" key="9">
    <source>
        <dbReference type="PROSITE" id="PS51194"/>
    </source>
</evidence>
<feature type="domain" description="Helicase ATP-binding" evidence="8">
    <location>
        <begin position="174"/>
        <end position="372"/>
    </location>
</feature>
<keyword evidence="1 6" id="KW-0547">Nucleotide-binding</keyword>
<dbReference type="GO" id="GO:0003724">
    <property type="term" value="F:RNA helicase activity"/>
    <property type="evidence" value="ECO:0007669"/>
    <property type="project" value="UniProtKB-EC"/>
</dbReference>
<dbReference type="RefSeq" id="XP_026189894.1">
    <property type="nucleotide sequence ID" value="XM_026334109.1"/>
</dbReference>
<feature type="region of interest" description="Disordered" evidence="7">
    <location>
        <begin position="648"/>
        <end position="682"/>
    </location>
</feature>
<dbReference type="Proteomes" id="UP000515125">
    <property type="component" value="Unplaced"/>
</dbReference>
<dbReference type="PROSITE" id="PS51192">
    <property type="entry name" value="HELICASE_ATP_BIND_1"/>
    <property type="match status" value="1"/>
</dbReference>
<gene>
    <name evidence="11" type="primary">LOC34618024</name>
</gene>
<feature type="region of interest" description="Disordered" evidence="7">
    <location>
        <begin position="819"/>
        <end position="966"/>
    </location>
</feature>
<feature type="domain" description="Helicase C-terminal" evidence="9">
    <location>
        <begin position="389"/>
        <end position="575"/>
    </location>
</feature>
<dbReference type="Pfam" id="PF13959">
    <property type="entry name" value="CTE_SPB4"/>
    <property type="match status" value="1"/>
</dbReference>
<dbReference type="Gene3D" id="3.40.50.300">
    <property type="entry name" value="P-loop containing nucleotide triphosphate hydrolases"/>
    <property type="match status" value="2"/>
</dbReference>
<dbReference type="OrthoDB" id="10259640at2759"/>
<dbReference type="Pfam" id="PF00271">
    <property type="entry name" value="Helicase_C"/>
    <property type="match status" value="2"/>
</dbReference>
<feature type="compositionally biased region" description="Basic and acidic residues" evidence="7">
    <location>
        <begin position="656"/>
        <end position="666"/>
    </location>
</feature>
<dbReference type="PANTHER" id="PTHR24031">
    <property type="entry name" value="RNA HELICASE"/>
    <property type="match status" value="1"/>
</dbReference>
<protein>
    <recommendedName>
        <fullName evidence="6">ATP-dependent RNA helicase</fullName>
        <ecNumber evidence="6">3.6.4.13</ecNumber>
    </recommendedName>
</protein>
<dbReference type="EC" id="3.6.4.13" evidence="6"/>
<feature type="compositionally biased region" description="Basic and acidic residues" evidence="7">
    <location>
        <begin position="838"/>
        <end position="882"/>
    </location>
</feature>
<evidence type="ECO:0000256" key="7">
    <source>
        <dbReference type="SAM" id="MobiDB-lite"/>
    </source>
</evidence>
<keyword evidence="3 6" id="KW-0347">Helicase</keyword>
<dbReference type="GO" id="GO:0005524">
    <property type="term" value="F:ATP binding"/>
    <property type="evidence" value="ECO:0007669"/>
    <property type="project" value="UniProtKB-UniRule"/>
</dbReference>
<comment type="function">
    <text evidence="6">RNA helicase.</text>
</comment>
<feature type="compositionally biased region" description="Low complexity" evidence="7">
    <location>
        <begin position="741"/>
        <end position="750"/>
    </location>
</feature>
<feature type="region of interest" description="Disordered" evidence="7">
    <location>
        <begin position="115"/>
        <end position="134"/>
    </location>
</feature>
<dbReference type="AlphaFoldDB" id="A0A6P6RQS0"/>
<dbReference type="InterPro" id="IPR011545">
    <property type="entry name" value="DEAD/DEAH_box_helicase_dom"/>
</dbReference>
<feature type="compositionally biased region" description="Basic residues" evidence="7">
    <location>
        <begin position="883"/>
        <end position="897"/>
    </location>
</feature>
<evidence type="ECO:0000256" key="6">
    <source>
        <dbReference type="RuleBase" id="RU365068"/>
    </source>
</evidence>
<accession>A0A6P6RQS0</accession>
<dbReference type="SMART" id="SM00490">
    <property type="entry name" value="HELICc"/>
    <property type="match status" value="1"/>
</dbReference>
<evidence type="ECO:0000256" key="1">
    <source>
        <dbReference type="ARBA" id="ARBA00022741"/>
    </source>
</evidence>
<dbReference type="InterPro" id="IPR001650">
    <property type="entry name" value="Helicase_C-like"/>
</dbReference>
<dbReference type="InterPro" id="IPR027417">
    <property type="entry name" value="P-loop_NTPase"/>
</dbReference>
<dbReference type="InterPro" id="IPR014001">
    <property type="entry name" value="Helicase_ATP-bd"/>
</dbReference>
<evidence type="ECO:0000313" key="11">
    <source>
        <dbReference type="RefSeq" id="XP_026189894.1"/>
    </source>
</evidence>
<evidence type="ECO:0000256" key="5">
    <source>
        <dbReference type="ARBA" id="ARBA00022884"/>
    </source>
</evidence>
<feature type="compositionally biased region" description="Polar residues" evidence="7">
    <location>
        <begin position="772"/>
        <end position="781"/>
    </location>
</feature>
<sequence length="978" mass="107127">MPTIKSPAPGGQAGKPDKIDQASAGGGGKQLSQDNTNGAAFAAVAREREAAPGFFDLRKPPSQGAPPASKASTAAAALKLRQKERLEIAELNQRILIEMPPPGGEWTPPALAALHQEKQQEEAAPGSTRGGSMKPKYGILTEKVFTDLPLSSLTKRGLAACGFSRITAIQAAAIPHALAGRDIKAQAKTGSGKTLAFVLPILERLFREEICSLDGTAALVLTPTRELAVQIFDVFKDVGRFHEVSIGCLIGGKDLEAEAQRIGQLNIIVATPGRLLQHIEESPLWDASRLLMLGTCVFAATVATLAAIEYAATETAATIDEADRLVDLGFQETVKLIVSSLPSSRQTLLFSATLHSAVQRLGQLLCSHKPEAVCTDEPQKQQQQQHKGPLKQSYMVLNPKHKTSALFSILRAQCKKKIIVFVASCKQAKFLHDAFKLLKPGLSLLCLHGRQKQQKRLDTFQDFVSRRSPCCLISTDLAARGIDFVHQGSSLEASQGTNSDDLEGGEGLTAVDLVIQFDCPDSVDTHIHRVGRTARFTRKGRAILLLLPSEVSFVEELQAKGMALQRINVNPNKAVRVESKLQALLAADPSLKTLAQKAIASYLRCLSVMPNKKVFDIHALDLQQLAVCYGLSIAPSIEHLAVQQQCEEQQQQQQRQNDEEAPKDSAMHGGAVANSEHKKKNMSKLARLKEQIRAKKLLKQQQRQQQQQQQEQQQEEGAEALEARREQKKSPEQKGASNRGSSSSTAAPAAGESDAGQGAVEEFLELKEKTSEQLTEESSTARNLRLQEMLLRKPAYQRERLQFRADGTAKVKGLAAASTNSHILFSDEDPSETEALPEEAHEPQDSSSREVARDLREEFLQQMRSKMEFVRQHDKERDQQRVRERHLKKRKKERKARKGDAVGTTTVLGGDTSEEESFSEASASEESAEEAPELPSKVVRGGPEKAPSNRRERPPKKQKREAFSLEELEKMALRAAAA</sequence>
<comment type="similarity">
    <text evidence="6">Belongs to the DEAD box helicase family.</text>
</comment>
<evidence type="ECO:0000256" key="4">
    <source>
        <dbReference type="ARBA" id="ARBA00022840"/>
    </source>
</evidence>
<name>A0A6P6RQS0_9EIME</name>
<dbReference type="GO" id="GO:0003723">
    <property type="term" value="F:RNA binding"/>
    <property type="evidence" value="ECO:0007669"/>
    <property type="project" value="UniProtKB-UniRule"/>
</dbReference>
<feature type="region of interest" description="Disordered" evidence="7">
    <location>
        <begin position="1"/>
        <end position="39"/>
    </location>
</feature>
<proteinExistence type="inferred from homology"/>
<evidence type="ECO:0000313" key="10">
    <source>
        <dbReference type="Proteomes" id="UP000515125"/>
    </source>
</evidence>
<feature type="region of interest" description="Disordered" evidence="7">
    <location>
        <begin position="696"/>
        <end position="781"/>
    </location>
</feature>
<comment type="domain">
    <text evidence="6">The Q motif is unique to and characteristic of the DEAD box family of RNA helicases and controls ATP binding and hydrolysis.</text>
</comment>
<feature type="compositionally biased region" description="Basic and acidic residues" evidence="7">
    <location>
        <begin position="721"/>
        <end position="732"/>
    </location>
</feature>
<feature type="region of interest" description="Disordered" evidence="7">
    <location>
        <begin position="52"/>
        <end position="75"/>
    </location>
</feature>
<comment type="catalytic activity">
    <reaction evidence="6">
        <text>ATP + H2O = ADP + phosphate + H(+)</text>
        <dbReference type="Rhea" id="RHEA:13065"/>
        <dbReference type="ChEBI" id="CHEBI:15377"/>
        <dbReference type="ChEBI" id="CHEBI:15378"/>
        <dbReference type="ChEBI" id="CHEBI:30616"/>
        <dbReference type="ChEBI" id="CHEBI:43474"/>
        <dbReference type="ChEBI" id="CHEBI:456216"/>
        <dbReference type="EC" id="3.6.4.13"/>
    </reaction>
</comment>
<feature type="compositionally biased region" description="Low complexity" evidence="7">
    <location>
        <begin position="699"/>
        <end position="712"/>
    </location>
</feature>
<dbReference type="SUPFAM" id="SSF52540">
    <property type="entry name" value="P-loop containing nucleoside triphosphate hydrolases"/>
    <property type="match status" value="2"/>
</dbReference>
<keyword evidence="10" id="KW-1185">Reference proteome</keyword>
<evidence type="ECO:0000259" key="8">
    <source>
        <dbReference type="PROSITE" id="PS51192"/>
    </source>
</evidence>
<organism evidence="10 11">
    <name type="scientific">Cyclospora cayetanensis</name>
    <dbReference type="NCBI Taxonomy" id="88456"/>
    <lineage>
        <taxon>Eukaryota</taxon>
        <taxon>Sar</taxon>
        <taxon>Alveolata</taxon>
        <taxon>Apicomplexa</taxon>
        <taxon>Conoidasida</taxon>
        <taxon>Coccidia</taxon>
        <taxon>Eucoccidiorida</taxon>
        <taxon>Eimeriorina</taxon>
        <taxon>Eimeriidae</taxon>
        <taxon>Cyclospora</taxon>
    </lineage>
</organism>
<dbReference type="SMART" id="SM00487">
    <property type="entry name" value="DEXDc"/>
    <property type="match status" value="1"/>
</dbReference>
<dbReference type="PROSITE" id="PS51194">
    <property type="entry name" value="HELICASE_CTER"/>
    <property type="match status" value="1"/>
</dbReference>
<dbReference type="InterPro" id="IPR025313">
    <property type="entry name" value="SPB4-like_CTE"/>
</dbReference>
<dbReference type="Pfam" id="PF00270">
    <property type="entry name" value="DEAD"/>
    <property type="match status" value="1"/>
</dbReference>
<dbReference type="GeneID" id="34618024"/>
<dbReference type="CDD" id="cd18787">
    <property type="entry name" value="SF2_C_DEAD"/>
    <property type="match status" value="1"/>
</dbReference>
<dbReference type="SMART" id="SM01178">
    <property type="entry name" value="DUF4217"/>
    <property type="match status" value="1"/>
</dbReference>